<keyword evidence="1 3" id="KW-0489">Methyltransferase</keyword>
<dbReference type="AlphaFoldDB" id="K1RZ22"/>
<dbReference type="GO" id="GO:0008168">
    <property type="term" value="F:methyltransferase activity"/>
    <property type="evidence" value="ECO:0007669"/>
    <property type="project" value="UniProtKB-KW"/>
</dbReference>
<dbReference type="Gene3D" id="3.40.50.150">
    <property type="entry name" value="Vaccinia Virus protein VP39"/>
    <property type="match status" value="1"/>
</dbReference>
<comment type="caution">
    <text evidence="3">The sequence shown here is derived from an EMBL/GenBank/DDBJ whole genome shotgun (WGS) entry which is preliminary data.</text>
</comment>
<dbReference type="EC" id="2.1.1.-" evidence="3"/>
<reference evidence="3" key="1">
    <citation type="journal article" date="2013" name="Environ. Microbiol.">
        <title>Microbiota from the distal guts of lean and obese adolescents exhibit partial functional redundancy besides clear differences in community structure.</title>
        <authorList>
            <person name="Ferrer M."/>
            <person name="Ruiz A."/>
            <person name="Lanza F."/>
            <person name="Haange S.B."/>
            <person name="Oberbach A."/>
            <person name="Till H."/>
            <person name="Bargiela R."/>
            <person name="Campoy C."/>
            <person name="Segura M.T."/>
            <person name="Richter M."/>
            <person name="von Bergen M."/>
            <person name="Seifert J."/>
            <person name="Suarez A."/>
        </authorList>
    </citation>
    <scope>NUCLEOTIDE SEQUENCE</scope>
</reference>
<proteinExistence type="predicted"/>
<dbReference type="GO" id="GO:0032259">
    <property type="term" value="P:methylation"/>
    <property type="evidence" value="ECO:0007669"/>
    <property type="project" value="UniProtKB-KW"/>
</dbReference>
<organism evidence="3">
    <name type="scientific">human gut metagenome</name>
    <dbReference type="NCBI Taxonomy" id="408170"/>
    <lineage>
        <taxon>unclassified sequences</taxon>
        <taxon>metagenomes</taxon>
        <taxon>organismal metagenomes</taxon>
    </lineage>
</organism>
<dbReference type="InterPro" id="IPR001525">
    <property type="entry name" value="C5_MeTfrase"/>
</dbReference>
<feature type="non-terminal residue" evidence="3">
    <location>
        <position position="39"/>
    </location>
</feature>
<keyword evidence="2 3" id="KW-0808">Transferase</keyword>
<protein>
    <submittedName>
        <fullName evidence="3">Protein containing C-5 cytosine-specific DNA methylase domain protein</fullName>
        <ecNumber evidence="3">2.1.1.-</ecNumber>
    </submittedName>
</protein>
<dbReference type="SUPFAM" id="SSF53335">
    <property type="entry name" value="S-adenosyl-L-methionine-dependent methyltransferases"/>
    <property type="match status" value="1"/>
</dbReference>
<name>K1RZ22_9ZZZZ</name>
<gene>
    <name evidence="3" type="ORF">LEA_18888</name>
</gene>
<dbReference type="InterPro" id="IPR029063">
    <property type="entry name" value="SAM-dependent_MTases_sf"/>
</dbReference>
<evidence type="ECO:0000313" key="3">
    <source>
        <dbReference type="EMBL" id="EKC48404.1"/>
    </source>
</evidence>
<evidence type="ECO:0000256" key="2">
    <source>
        <dbReference type="ARBA" id="ARBA00022679"/>
    </source>
</evidence>
<evidence type="ECO:0000256" key="1">
    <source>
        <dbReference type="ARBA" id="ARBA00022603"/>
    </source>
</evidence>
<accession>K1RZ22</accession>
<dbReference type="Pfam" id="PF00145">
    <property type="entry name" value="DNA_methylase"/>
    <property type="match status" value="1"/>
</dbReference>
<sequence>MKVISLFSGCGGLDLGFERAGFEIPVANEFDSTIWSTFE</sequence>
<dbReference type="EMBL" id="AJWY01012974">
    <property type="protein sequence ID" value="EKC48404.1"/>
    <property type="molecule type" value="Genomic_DNA"/>
</dbReference>